<keyword evidence="2" id="KW-1185">Reference proteome</keyword>
<dbReference type="OrthoDB" id="483589at2"/>
<proteinExistence type="predicted"/>
<reference evidence="1 2" key="1">
    <citation type="journal article" date="2013" name="Genome Biol. Evol.">
        <title>Genomes of Stigonematalean cyanobacteria (subsection V) and the evolution of oxygenic photosynthesis from prokaryotes to plastids.</title>
        <authorList>
            <person name="Dagan T."/>
            <person name="Roettger M."/>
            <person name="Stucken K."/>
            <person name="Landan G."/>
            <person name="Koch R."/>
            <person name="Major P."/>
            <person name="Gould S.B."/>
            <person name="Goremykin V.V."/>
            <person name="Rippka R."/>
            <person name="Tandeau de Marsac N."/>
            <person name="Gugger M."/>
            <person name="Lockhart P.J."/>
            <person name="Allen J.F."/>
            <person name="Brune I."/>
            <person name="Maus I."/>
            <person name="Puhler A."/>
            <person name="Martin W.F."/>
        </authorList>
    </citation>
    <scope>NUCLEOTIDE SEQUENCE [LARGE SCALE GENOMIC DNA]</scope>
    <source>
        <strain evidence="1 2">PCC 7110</strain>
    </source>
</reference>
<comment type="caution">
    <text evidence="1">The sequence shown here is derived from an EMBL/GenBank/DDBJ whole genome shotgun (WGS) entry which is preliminary data.</text>
</comment>
<dbReference type="RefSeq" id="WP_017741090.1">
    <property type="nucleotide sequence ID" value="NZ_KQ976355.1"/>
</dbReference>
<evidence type="ECO:0000313" key="1">
    <source>
        <dbReference type="EMBL" id="KYC34899.1"/>
    </source>
</evidence>
<dbReference type="AlphaFoldDB" id="A0A139WR42"/>
<gene>
    <name evidence="1" type="ORF">WA1_50195</name>
</gene>
<evidence type="ECO:0000313" key="2">
    <source>
        <dbReference type="Proteomes" id="UP000076925"/>
    </source>
</evidence>
<dbReference type="EMBL" id="ANNX02000064">
    <property type="protein sequence ID" value="KYC34899.1"/>
    <property type="molecule type" value="Genomic_DNA"/>
</dbReference>
<sequence length="189" mass="21758">MTGYSRLKRWLEQHKKEVDLNGNLRLDYAEGMRSGGLSQAAIDDKAARMKARYEELKQLDETDPEPWQVYTAYDFFTESDKQQFLPDGSLKPEYVENALRSGVSMNYLGELERRQQQEVASFQRLSAQYAAQGINYGEQLALSAVYSLQTRDKSRQYLRQDILNGEEIAEIPFDVDPDTYYQQQGAATT</sequence>
<protein>
    <submittedName>
        <fullName evidence="1">Uncharacterized protein</fullName>
    </submittedName>
</protein>
<dbReference type="Proteomes" id="UP000076925">
    <property type="component" value="Unassembled WGS sequence"/>
</dbReference>
<dbReference type="STRING" id="128403.WA1_50195"/>
<accession>A0A139WR42</accession>
<organism evidence="1 2">
    <name type="scientific">Scytonema hofmannii PCC 7110</name>
    <dbReference type="NCBI Taxonomy" id="128403"/>
    <lineage>
        <taxon>Bacteria</taxon>
        <taxon>Bacillati</taxon>
        <taxon>Cyanobacteriota</taxon>
        <taxon>Cyanophyceae</taxon>
        <taxon>Nostocales</taxon>
        <taxon>Scytonemataceae</taxon>
        <taxon>Scytonema</taxon>
    </lineage>
</organism>
<name>A0A139WR42_9CYAN</name>